<protein>
    <submittedName>
        <fullName evidence="3">IS110 family transposase</fullName>
    </submittedName>
</protein>
<dbReference type="InterPro" id="IPR002525">
    <property type="entry name" value="Transp_IS110-like_N"/>
</dbReference>
<dbReference type="EMBL" id="CP114029">
    <property type="protein sequence ID" value="WAP70633.1"/>
    <property type="molecule type" value="Genomic_DNA"/>
</dbReference>
<dbReference type="PANTHER" id="PTHR33055">
    <property type="entry name" value="TRANSPOSASE FOR INSERTION SEQUENCE ELEMENT IS1111A"/>
    <property type="match status" value="1"/>
</dbReference>
<gene>
    <name evidence="3" type="ORF">OH818_11790</name>
</gene>
<dbReference type="Pfam" id="PF02371">
    <property type="entry name" value="Transposase_20"/>
    <property type="match status" value="1"/>
</dbReference>
<dbReference type="InterPro" id="IPR003346">
    <property type="entry name" value="Transposase_20"/>
</dbReference>
<evidence type="ECO:0000313" key="3">
    <source>
        <dbReference type="EMBL" id="WAP70633.1"/>
    </source>
</evidence>
<keyword evidence="4" id="KW-1185">Reference proteome</keyword>
<feature type="domain" description="Transposase IS116/IS110/IS902 C-terminal" evidence="2">
    <location>
        <begin position="212"/>
        <end position="294"/>
    </location>
</feature>
<proteinExistence type="predicted"/>
<dbReference type="Pfam" id="PF01548">
    <property type="entry name" value="DEDD_Tnp_IS110"/>
    <property type="match status" value="1"/>
</dbReference>
<accession>A0ABY7C769</accession>
<sequence>MRYYAGLDVSLEETSICIVDENGEIVKELRSASEPEALVISLRTVDRRLERIGLEACPLSAWLHDGLRDAGWPAICIETRKANAAMKTMPNKTDRNDARALAQIMRTGWFREVHVKSRQSRLWRSLLVARRTILREMGSIENVVRAILREAGIKLGKPSRTAFDQRVREMAASDPDVMDLIRPLLAVLKTMMEQLATLTKQVLDIVKSEETCRRLMSVPGVGPITALAFRATIDRPERFRHSRDVGVHLGLTPSRYQSGETDIQGRISRCGDELTRSVLYEAANSLLVRSKKWSSLKAWGMQIARRRGMARARVAVARKLAVILHRIWSEGEDFRFGKEPSASVAVAS</sequence>
<dbReference type="RefSeq" id="WP_268883142.1">
    <property type="nucleotide sequence ID" value="NZ_CP114029.1"/>
</dbReference>
<feature type="domain" description="Transposase IS110-like N-terminal" evidence="1">
    <location>
        <begin position="5"/>
        <end position="151"/>
    </location>
</feature>
<evidence type="ECO:0000313" key="4">
    <source>
        <dbReference type="Proteomes" id="UP001164020"/>
    </source>
</evidence>
<reference evidence="3" key="1">
    <citation type="submission" date="2022-12" db="EMBL/GenBank/DDBJ databases">
        <title>Jiella pelagia sp. nov., isolated from phosphonate enriched culture of Northwest Pacific surface seawater.</title>
        <authorList>
            <person name="Shin D.Y."/>
            <person name="Hwang C.Y."/>
        </authorList>
    </citation>
    <scope>NUCLEOTIDE SEQUENCE</scope>
    <source>
        <strain evidence="3">HL-NP1</strain>
    </source>
</reference>
<dbReference type="Proteomes" id="UP001164020">
    <property type="component" value="Chromosome"/>
</dbReference>
<name>A0ABY7C769_9HYPH</name>
<evidence type="ECO:0000259" key="2">
    <source>
        <dbReference type="Pfam" id="PF02371"/>
    </source>
</evidence>
<dbReference type="NCBIfam" id="NF033542">
    <property type="entry name" value="transpos_IS110"/>
    <property type="match status" value="1"/>
</dbReference>
<dbReference type="InterPro" id="IPR047650">
    <property type="entry name" value="Transpos_IS110"/>
</dbReference>
<organism evidence="3 4">
    <name type="scientific">Jiella pelagia</name>
    <dbReference type="NCBI Taxonomy" id="2986949"/>
    <lineage>
        <taxon>Bacteria</taxon>
        <taxon>Pseudomonadati</taxon>
        <taxon>Pseudomonadota</taxon>
        <taxon>Alphaproteobacteria</taxon>
        <taxon>Hyphomicrobiales</taxon>
        <taxon>Aurantimonadaceae</taxon>
        <taxon>Jiella</taxon>
    </lineage>
</organism>
<evidence type="ECO:0000259" key="1">
    <source>
        <dbReference type="Pfam" id="PF01548"/>
    </source>
</evidence>
<dbReference type="PANTHER" id="PTHR33055:SF3">
    <property type="entry name" value="PUTATIVE TRANSPOSASE FOR IS117-RELATED"/>
    <property type="match status" value="1"/>
</dbReference>